<dbReference type="Pfam" id="PF04536">
    <property type="entry name" value="TPM_phosphatase"/>
    <property type="match status" value="1"/>
</dbReference>
<evidence type="ECO:0000256" key="3">
    <source>
        <dbReference type="SAM" id="SignalP"/>
    </source>
</evidence>
<evidence type="ECO:0000256" key="1">
    <source>
        <dbReference type="SAM" id="MobiDB-lite"/>
    </source>
</evidence>
<feature type="transmembrane region" description="Helical" evidence="2">
    <location>
        <begin position="201"/>
        <end position="227"/>
    </location>
</feature>
<feature type="signal peptide" evidence="3">
    <location>
        <begin position="1"/>
        <end position="24"/>
    </location>
</feature>
<evidence type="ECO:0000259" key="4">
    <source>
        <dbReference type="Pfam" id="PF04536"/>
    </source>
</evidence>
<gene>
    <name evidence="5" type="ORF">R4Z09_17350</name>
</gene>
<dbReference type="PANTHER" id="PTHR30373:SF2">
    <property type="entry name" value="UPF0603 PROTEIN YGCG"/>
    <property type="match status" value="1"/>
</dbReference>
<dbReference type="PANTHER" id="PTHR30373">
    <property type="entry name" value="UPF0603 PROTEIN YGCG"/>
    <property type="match status" value="1"/>
</dbReference>
<name>A0ABZ2CAN6_9BACI</name>
<reference evidence="5 6" key="1">
    <citation type="submission" date="2023-10" db="EMBL/GenBank/DDBJ databases">
        <title>Niallia locisalis sp.nov. isolated from a salt pond sample.</title>
        <authorList>
            <person name="Li X.-J."/>
            <person name="Dong L."/>
        </authorList>
    </citation>
    <scope>NUCLEOTIDE SEQUENCE [LARGE SCALE GENOMIC DNA]</scope>
    <source>
        <strain evidence="5 6">DSM 29761</strain>
    </source>
</reference>
<dbReference type="RefSeq" id="WP_338448005.1">
    <property type="nucleotide sequence ID" value="NZ_CP137640.1"/>
</dbReference>
<keyword evidence="2" id="KW-0812">Transmembrane</keyword>
<feature type="region of interest" description="Disordered" evidence="1">
    <location>
        <begin position="237"/>
        <end position="260"/>
    </location>
</feature>
<proteinExistence type="predicted"/>
<feature type="domain" description="TPM" evidence="4">
    <location>
        <begin position="39"/>
        <end position="167"/>
    </location>
</feature>
<keyword evidence="2" id="KW-1133">Transmembrane helix</keyword>
<accession>A0ABZ2CAN6</accession>
<keyword evidence="3" id="KW-0732">Signal</keyword>
<dbReference type="Proteomes" id="UP001357223">
    <property type="component" value="Chromosome"/>
</dbReference>
<evidence type="ECO:0000313" key="6">
    <source>
        <dbReference type="Proteomes" id="UP001357223"/>
    </source>
</evidence>
<dbReference type="InterPro" id="IPR007621">
    <property type="entry name" value="TPM_dom"/>
</dbReference>
<sequence length="260" mass="28018">MKALRFFSTLFLLLPFFFFQGIAAAEDAQIPSPIGDIYVQDFAGVLSDQEKQELLSIGRSVENQTTAQIVVLTVDSIGERTVEEYANEVFRQYGIGNEEENNGVLLLIGMNPSPGMETRPLRIEVGYGLEGRLPDGKVGRILDDITIPYLKNEQPNLAITETYKVLANEVFTEYGIEDGKPTIEQPNVQTTEDEGGGIPSWLLVIIVVIVLFLDFKFFGGFLTHLLLSILSRGGGRGGGGDGPRGGGGGSSGGGGASRGW</sequence>
<evidence type="ECO:0000256" key="2">
    <source>
        <dbReference type="SAM" id="Phobius"/>
    </source>
</evidence>
<feature type="chain" id="PRO_5047157008" evidence="3">
    <location>
        <begin position="25"/>
        <end position="260"/>
    </location>
</feature>
<evidence type="ECO:0000313" key="5">
    <source>
        <dbReference type="EMBL" id="WVX79072.1"/>
    </source>
</evidence>
<protein>
    <submittedName>
        <fullName evidence="5">TPM domain-containing protein</fullName>
    </submittedName>
</protein>
<keyword evidence="2" id="KW-0472">Membrane</keyword>
<dbReference type="Gene3D" id="3.10.310.50">
    <property type="match status" value="1"/>
</dbReference>
<organism evidence="5 6">
    <name type="scientific">Niallia oryzisoli</name>
    <dbReference type="NCBI Taxonomy" id="1737571"/>
    <lineage>
        <taxon>Bacteria</taxon>
        <taxon>Bacillati</taxon>
        <taxon>Bacillota</taxon>
        <taxon>Bacilli</taxon>
        <taxon>Bacillales</taxon>
        <taxon>Bacillaceae</taxon>
        <taxon>Niallia</taxon>
    </lineage>
</organism>
<dbReference type="EMBL" id="CP137640">
    <property type="protein sequence ID" value="WVX79072.1"/>
    <property type="molecule type" value="Genomic_DNA"/>
</dbReference>
<keyword evidence="6" id="KW-1185">Reference proteome</keyword>